<dbReference type="InterPro" id="IPR003140">
    <property type="entry name" value="PLipase/COase/thioEstase"/>
</dbReference>
<comment type="caution">
    <text evidence="4">The sequence shown here is derived from an EMBL/GenBank/DDBJ whole genome shotgun (WGS) entry which is preliminary data.</text>
</comment>
<dbReference type="EMBL" id="AYKW01000045">
    <property type="protein sequence ID" value="PIL26395.1"/>
    <property type="molecule type" value="Genomic_DNA"/>
</dbReference>
<keyword evidence="5" id="KW-1185">Reference proteome</keyword>
<dbReference type="OrthoDB" id="437457at2759"/>
<comment type="similarity">
    <text evidence="1">Belongs to the AB hydrolase superfamily. AB hydrolase 2 family.</text>
</comment>
<evidence type="ECO:0000313" key="5">
    <source>
        <dbReference type="Proteomes" id="UP000230002"/>
    </source>
</evidence>
<accession>A0A2G8RY06</accession>
<evidence type="ECO:0000256" key="1">
    <source>
        <dbReference type="ARBA" id="ARBA00006499"/>
    </source>
</evidence>
<dbReference type="PANTHER" id="PTHR10655:SF67">
    <property type="entry name" value="PHOSPHOLIPASE_CARBOXYLESTERASE SUPERFAMILY (AFU_ORTHOLOGUE AFUA_5G09340)"/>
    <property type="match status" value="1"/>
</dbReference>
<dbReference type="GO" id="GO:0008474">
    <property type="term" value="F:palmitoyl-(protein) hydrolase activity"/>
    <property type="evidence" value="ECO:0007669"/>
    <property type="project" value="TreeGrafter"/>
</dbReference>
<dbReference type="PANTHER" id="PTHR10655">
    <property type="entry name" value="LYSOPHOSPHOLIPASE-RELATED"/>
    <property type="match status" value="1"/>
</dbReference>
<protein>
    <recommendedName>
        <fullName evidence="3">Phospholipase/carboxylesterase/thioesterase domain-containing protein</fullName>
    </recommendedName>
</protein>
<evidence type="ECO:0000256" key="2">
    <source>
        <dbReference type="SAM" id="MobiDB-lite"/>
    </source>
</evidence>
<dbReference type="AlphaFoldDB" id="A0A2G8RY06"/>
<dbReference type="InterPro" id="IPR029058">
    <property type="entry name" value="AB_hydrolase_fold"/>
</dbReference>
<dbReference type="InterPro" id="IPR050565">
    <property type="entry name" value="LYPA1-2/EST-like"/>
</dbReference>
<reference evidence="4 5" key="1">
    <citation type="journal article" date="2015" name="Sci. Rep.">
        <title>Chromosome-level genome map provides insights into diverse defense mechanisms in the medicinal fungus Ganoderma sinense.</title>
        <authorList>
            <person name="Zhu Y."/>
            <person name="Xu J."/>
            <person name="Sun C."/>
            <person name="Zhou S."/>
            <person name="Xu H."/>
            <person name="Nelson D.R."/>
            <person name="Qian J."/>
            <person name="Song J."/>
            <person name="Luo H."/>
            <person name="Xiang L."/>
            <person name="Li Y."/>
            <person name="Xu Z."/>
            <person name="Ji A."/>
            <person name="Wang L."/>
            <person name="Lu S."/>
            <person name="Hayward A."/>
            <person name="Sun W."/>
            <person name="Li X."/>
            <person name="Schwartz D.C."/>
            <person name="Wang Y."/>
            <person name="Chen S."/>
        </authorList>
    </citation>
    <scope>NUCLEOTIDE SEQUENCE [LARGE SCALE GENOMIC DNA]</scope>
    <source>
        <strain evidence="4 5">ZZ0214-1</strain>
    </source>
</reference>
<dbReference type="Gene3D" id="3.40.50.1820">
    <property type="entry name" value="alpha/beta hydrolase"/>
    <property type="match status" value="1"/>
</dbReference>
<evidence type="ECO:0000313" key="4">
    <source>
        <dbReference type="EMBL" id="PIL26395.1"/>
    </source>
</evidence>
<dbReference type="STRING" id="1077348.A0A2G8RY06"/>
<gene>
    <name evidence="4" type="ORF">GSI_12152</name>
</gene>
<name>A0A2G8RY06_9APHY</name>
<feature type="domain" description="Phospholipase/carboxylesterase/thioesterase" evidence="3">
    <location>
        <begin position="41"/>
        <end position="152"/>
    </location>
</feature>
<dbReference type="GO" id="GO:0052689">
    <property type="term" value="F:carboxylic ester hydrolase activity"/>
    <property type="evidence" value="ECO:0007669"/>
    <property type="project" value="TreeGrafter"/>
</dbReference>
<dbReference type="GO" id="GO:0005737">
    <property type="term" value="C:cytoplasm"/>
    <property type="evidence" value="ECO:0007669"/>
    <property type="project" value="TreeGrafter"/>
</dbReference>
<dbReference type="Pfam" id="PF02230">
    <property type="entry name" value="Abhydrolase_2"/>
    <property type="match status" value="1"/>
</dbReference>
<feature type="region of interest" description="Disordered" evidence="2">
    <location>
        <begin position="1"/>
        <end position="25"/>
    </location>
</feature>
<dbReference type="Proteomes" id="UP000230002">
    <property type="component" value="Unassembled WGS sequence"/>
</dbReference>
<sequence>MSAEKEVAVRASSDTTPKTKPAPKASAIPVPFVYHPSDDGTDENLLVLLHGLGDTQIPFGKLGRQLHLPQTAALALRAPEQIPFLYEQAFQWYTSFDPLGELIDRPNPTPALELLSKVIEHLTKDCAWPPQRIHLFGFAQGGSVAAEFALTYWRTAILQHQKALLPSSSSLDLGPSVPTPRTLGSIVSVCGPLLSYPTLPERCPTPFLIFHRPPPAESALPSDAMTALRKGFIKVEEVKMKGEGMPRSKEEFEPIMRFWSEYLGRRPMEGLYEVMSGIATA</sequence>
<dbReference type="SUPFAM" id="SSF53474">
    <property type="entry name" value="alpha/beta-Hydrolases"/>
    <property type="match status" value="1"/>
</dbReference>
<proteinExistence type="inferred from homology"/>
<evidence type="ECO:0000259" key="3">
    <source>
        <dbReference type="Pfam" id="PF02230"/>
    </source>
</evidence>
<organism evidence="4 5">
    <name type="scientific">Ganoderma sinense ZZ0214-1</name>
    <dbReference type="NCBI Taxonomy" id="1077348"/>
    <lineage>
        <taxon>Eukaryota</taxon>
        <taxon>Fungi</taxon>
        <taxon>Dikarya</taxon>
        <taxon>Basidiomycota</taxon>
        <taxon>Agaricomycotina</taxon>
        <taxon>Agaricomycetes</taxon>
        <taxon>Polyporales</taxon>
        <taxon>Polyporaceae</taxon>
        <taxon>Ganoderma</taxon>
    </lineage>
</organism>